<evidence type="ECO:0000313" key="2">
    <source>
        <dbReference type="Proteomes" id="UP000030377"/>
    </source>
</evidence>
<comment type="caution">
    <text evidence="1">The sequence shown here is derived from an EMBL/GenBank/DDBJ whole genome shotgun (WGS) entry which is preliminary data.</text>
</comment>
<name>A0A0A3XJS7_BRAJP</name>
<accession>A0A0A3XJS7</accession>
<dbReference type="EMBL" id="JRPN01000047">
    <property type="protein sequence ID" value="KGT73416.1"/>
    <property type="molecule type" value="Genomic_DNA"/>
</dbReference>
<organism evidence="1 2">
    <name type="scientific">Bradyrhizobium japonicum</name>
    <dbReference type="NCBI Taxonomy" id="375"/>
    <lineage>
        <taxon>Bacteria</taxon>
        <taxon>Pseudomonadati</taxon>
        <taxon>Pseudomonadota</taxon>
        <taxon>Alphaproteobacteria</taxon>
        <taxon>Hyphomicrobiales</taxon>
        <taxon>Nitrobacteraceae</taxon>
        <taxon>Bradyrhizobium</taxon>
    </lineage>
</organism>
<protein>
    <submittedName>
        <fullName evidence="1">Uncharacterized protein</fullName>
    </submittedName>
</protein>
<dbReference type="Proteomes" id="UP000030377">
    <property type="component" value="Unassembled WGS sequence"/>
</dbReference>
<sequence>MDTAIAANREYNVGAGFSAPQTSRFARSENLLDIPDKHDGEPAISVVFGAVDSALPAEDSRRDAARLI</sequence>
<dbReference type="AlphaFoldDB" id="A0A0A3XJS7"/>
<gene>
    <name evidence="1" type="ORF">MA20_44530</name>
</gene>
<reference evidence="1 2" key="1">
    <citation type="submission" date="2014-09" db="EMBL/GenBank/DDBJ databases">
        <title>Draft genome of Bradyrhizobium japonicum Is-34.</title>
        <authorList>
            <person name="Tsurumaru H."/>
            <person name="Yamakawa T."/>
            <person name="Hashimoto S."/>
            <person name="Okizaki K."/>
            <person name="Kanesaki Y."/>
            <person name="Yoshikawa H."/>
            <person name="Yajima S."/>
        </authorList>
    </citation>
    <scope>NUCLEOTIDE SEQUENCE [LARGE SCALE GENOMIC DNA]</scope>
    <source>
        <strain evidence="1 2">Is-34</strain>
    </source>
</reference>
<proteinExistence type="predicted"/>
<evidence type="ECO:0000313" key="1">
    <source>
        <dbReference type="EMBL" id="KGT73416.1"/>
    </source>
</evidence>